<evidence type="ECO:0000313" key="2">
    <source>
        <dbReference type="EMBL" id="GLK88496.1"/>
    </source>
</evidence>
<dbReference type="AlphaFoldDB" id="A0A9W6NFC4"/>
<dbReference type="RefSeq" id="WP_271194707.1">
    <property type="nucleotide sequence ID" value="NZ_BSFN01000003.1"/>
</dbReference>
<name>A0A9W6NFC4_9PSED</name>
<evidence type="ECO:0000313" key="3">
    <source>
        <dbReference type="Proteomes" id="UP001143328"/>
    </source>
</evidence>
<reference evidence="2" key="2">
    <citation type="submission" date="2023-01" db="EMBL/GenBank/DDBJ databases">
        <authorList>
            <person name="Sun Q."/>
            <person name="Evtushenko L."/>
        </authorList>
    </citation>
    <scope>NUCLEOTIDE SEQUENCE</scope>
    <source>
        <strain evidence="2">VKM B-2935</strain>
    </source>
</reference>
<feature type="region of interest" description="Disordered" evidence="1">
    <location>
        <begin position="45"/>
        <end position="74"/>
    </location>
</feature>
<dbReference type="Proteomes" id="UP001143328">
    <property type="component" value="Unassembled WGS sequence"/>
</dbReference>
<reference evidence="2" key="1">
    <citation type="journal article" date="2014" name="Int. J. Syst. Evol. Microbiol.">
        <title>Complete genome sequence of Corynebacterium casei LMG S-19264T (=DSM 44701T), isolated from a smear-ripened cheese.</title>
        <authorList>
            <consortium name="US DOE Joint Genome Institute (JGI-PGF)"/>
            <person name="Walter F."/>
            <person name="Albersmeier A."/>
            <person name="Kalinowski J."/>
            <person name="Ruckert C."/>
        </authorList>
    </citation>
    <scope>NUCLEOTIDE SEQUENCE</scope>
    <source>
        <strain evidence="2">VKM B-2935</strain>
    </source>
</reference>
<sequence>MFIAITHSKAGQRCMVRMDEYTVPFNSEGQAQAFVSLLRQRIEAPHPLPRLPPEAPKPDIRSGKRPVKRSAVSA</sequence>
<proteinExistence type="predicted"/>
<comment type="caution">
    <text evidence="2">The sequence shown here is derived from an EMBL/GenBank/DDBJ whole genome shotgun (WGS) entry which is preliminary data.</text>
</comment>
<feature type="compositionally biased region" description="Pro residues" evidence="1">
    <location>
        <begin position="46"/>
        <end position="55"/>
    </location>
</feature>
<organism evidence="2 3">
    <name type="scientific">Pseudomonas turukhanskensis</name>
    <dbReference type="NCBI Taxonomy" id="1806536"/>
    <lineage>
        <taxon>Bacteria</taxon>
        <taxon>Pseudomonadati</taxon>
        <taxon>Pseudomonadota</taxon>
        <taxon>Gammaproteobacteria</taxon>
        <taxon>Pseudomonadales</taxon>
        <taxon>Pseudomonadaceae</taxon>
        <taxon>Pseudomonas</taxon>
    </lineage>
</organism>
<protein>
    <submittedName>
        <fullName evidence="2">Uncharacterized protein</fullName>
    </submittedName>
</protein>
<dbReference type="EMBL" id="BSFN01000003">
    <property type="protein sequence ID" value="GLK88496.1"/>
    <property type="molecule type" value="Genomic_DNA"/>
</dbReference>
<evidence type="ECO:0000256" key="1">
    <source>
        <dbReference type="SAM" id="MobiDB-lite"/>
    </source>
</evidence>
<keyword evidence="3" id="KW-1185">Reference proteome</keyword>
<accession>A0A9W6NFC4</accession>
<gene>
    <name evidence="2" type="ORF">GCM10017655_15580</name>
</gene>